<gene>
    <name evidence="1" type="ORF">RFI_03655</name>
</gene>
<keyword evidence="2" id="KW-1185">Reference proteome</keyword>
<dbReference type="Proteomes" id="UP000023152">
    <property type="component" value="Unassembled WGS sequence"/>
</dbReference>
<comment type="caution">
    <text evidence="1">The sequence shown here is derived from an EMBL/GenBank/DDBJ whole genome shotgun (WGS) entry which is preliminary data.</text>
</comment>
<name>X6P5Q9_RETFI</name>
<sequence length="368" mass="42336">MFNSGGNDIYYLFVGVPTIEQTILFCKKADFVAERLSDNRKKRGVAVSGEMTKQERQDNVIMIIQVPLKQKTQSGSDSEEIIDKWSADCFDDISREIIETNLESESNSENKNENKNDNDNKLLQTNIKADMEAAIVKALARTNPVCICEKELAWLSIKECYGPTSIVSCTKCQKSQSKGYVWHCPECKNRNHSKGFNLCADCGAMQFQWDELNGLSLVKRDERFPIRVTLQYYQATSNGVVNDDIIANIANLLKSTQQQADFVGSLVTETNPDRPTEWIKQQNTNIYIYMYSYFLFLFADDGYDNIAKLLKDTFSNNWQSHFINFKKEGFDDEILLLLINEDDLIEVLSNDVDRNTFFQYAMRWKQSK</sequence>
<dbReference type="EMBL" id="ASPP01003383">
    <property type="protein sequence ID" value="ETO33453.1"/>
    <property type="molecule type" value="Genomic_DNA"/>
</dbReference>
<evidence type="ECO:0000313" key="2">
    <source>
        <dbReference type="Proteomes" id="UP000023152"/>
    </source>
</evidence>
<dbReference type="AlphaFoldDB" id="X6P5Q9"/>
<evidence type="ECO:0000313" key="1">
    <source>
        <dbReference type="EMBL" id="ETO33453.1"/>
    </source>
</evidence>
<protein>
    <submittedName>
        <fullName evidence="1">Uncharacterized protein</fullName>
    </submittedName>
</protein>
<accession>X6P5Q9</accession>
<proteinExistence type="predicted"/>
<organism evidence="1 2">
    <name type="scientific">Reticulomyxa filosa</name>
    <dbReference type="NCBI Taxonomy" id="46433"/>
    <lineage>
        <taxon>Eukaryota</taxon>
        <taxon>Sar</taxon>
        <taxon>Rhizaria</taxon>
        <taxon>Retaria</taxon>
        <taxon>Foraminifera</taxon>
        <taxon>Monothalamids</taxon>
        <taxon>Reticulomyxidae</taxon>
        <taxon>Reticulomyxa</taxon>
    </lineage>
</organism>
<reference evidence="1 2" key="1">
    <citation type="journal article" date="2013" name="Curr. Biol.">
        <title>The Genome of the Foraminiferan Reticulomyxa filosa.</title>
        <authorList>
            <person name="Glockner G."/>
            <person name="Hulsmann N."/>
            <person name="Schleicher M."/>
            <person name="Noegel A.A."/>
            <person name="Eichinger L."/>
            <person name="Gallinger C."/>
            <person name="Pawlowski J."/>
            <person name="Sierra R."/>
            <person name="Euteneuer U."/>
            <person name="Pillet L."/>
            <person name="Moustafa A."/>
            <person name="Platzer M."/>
            <person name="Groth M."/>
            <person name="Szafranski K."/>
            <person name="Schliwa M."/>
        </authorList>
    </citation>
    <scope>NUCLEOTIDE SEQUENCE [LARGE SCALE GENOMIC DNA]</scope>
</reference>